<reference evidence="2" key="1">
    <citation type="submission" date="2015-11" db="EMBL/GenBank/DDBJ databases">
        <title>Draft Genome Sequence of the Radioresistant Bacterium Deinococcus grandis, Isolated from Freshwater Fish in Japan.</title>
        <authorList>
            <person name="Satoh K."/>
            <person name="Onodera T."/>
            <person name="Omoso K."/>
            <person name="Takeda-Yano K."/>
            <person name="Katayama T."/>
            <person name="Oono Y."/>
            <person name="Narumi I."/>
        </authorList>
    </citation>
    <scope>NUCLEOTIDE SEQUENCE [LARGE SCALE GENOMIC DNA]</scope>
    <source>
        <strain evidence="2">ATCC 43672</strain>
    </source>
</reference>
<dbReference type="OrthoDB" id="9940952at2"/>
<keyword evidence="2" id="KW-1185">Reference proteome</keyword>
<evidence type="ECO:0000313" key="2">
    <source>
        <dbReference type="Proteomes" id="UP000056209"/>
    </source>
</evidence>
<sequence length="125" mass="13462">MRQLTLQELRDTLEGTLTRWGVPLGTYTLPGGAQAPALWVGDVPEGTTVTGLEVLIPATPEQDVIQVMAGVITIDRYPVRLVSHDGQPIKTALNAVYHAFKTITDVNALPATSDYPEQVVVTITP</sequence>
<organism evidence="1 2">
    <name type="scientific">Deinococcus grandis</name>
    <dbReference type="NCBI Taxonomy" id="57498"/>
    <lineage>
        <taxon>Bacteria</taxon>
        <taxon>Thermotogati</taxon>
        <taxon>Deinococcota</taxon>
        <taxon>Deinococci</taxon>
        <taxon>Deinococcales</taxon>
        <taxon>Deinococcaceae</taxon>
        <taxon>Deinococcus</taxon>
    </lineage>
</organism>
<proteinExistence type="predicted"/>
<protein>
    <submittedName>
        <fullName evidence="1">Uncharacterized protein</fullName>
    </submittedName>
</protein>
<comment type="caution">
    <text evidence="1">The sequence shown here is derived from an EMBL/GenBank/DDBJ whole genome shotgun (WGS) entry which is preliminary data.</text>
</comment>
<gene>
    <name evidence="1" type="ORF">DEIGR_400037</name>
</gene>
<accession>A0A100HND3</accession>
<dbReference type="RefSeq" id="WP_058980053.1">
    <property type="nucleotide sequence ID" value="NZ_BCMS01000006.1"/>
</dbReference>
<dbReference type="AlphaFoldDB" id="A0A100HND3"/>
<dbReference type="Proteomes" id="UP000056209">
    <property type="component" value="Unassembled WGS sequence"/>
</dbReference>
<name>A0A100HND3_9DEIO</name>
<evidence type="ECO:0000313" key="1">
    <source>
        <dbReference type="EMBL" id="GAQ23904.1"/>
    </source>
</evidence>
<dbReference type="EMBL" id="BCMS01000006">
    <property type="protein sequence ID" value="GAQ23904.1"/>
    <property type="molecule type" value="Genomic_DNA"/>
</dbReference>